<gene>
    <name evidence="2" type="ORF">CAQU_01895</name>
</gene>
<dbReference type="EMBL" id="CP009245">
    <property type="protein sequence ID" value="APT84028.1"/>
    <property type="molecule type" value="Genomic_DNA"/>
</dbReference>
<evidence type="ECO:0000256" key="1">
    <source>
        <dbReference type="SAM" id="Phobius"/>
    </source>
</evidence>
<keyword evidence="1" id="KW-1133">Transmembrane helix</keyword>
<keyword evidence="3" id="KW-1185">Reference proteome</keyword>
<feature type="transmembrane region" description="Helical" evidence="1">
    <location>
        <begin position="6"/>
        <end position="30"/>
    </location>
</feature>
<keyword evidence="1" id="KW-0472">Membrane</keyword>
<reference evidence="2 3" key="1">
    <citation type="submission" date="2014-08" db="EMBL/GenBank/DDBJ databases">
        <title>Complete genome sequence of Corynebacterium aquilae S-613T(T) (=DSM 44791(T)), isolated from the choana of a healthy golden eagle.</title>
        <authorList>
            <person name="Ruckert C."/>
            <person name="Albersmeier A."/>
            <person name="Winkler A."/>
            <person name="Kalinowski J."/>
        </authorList>
    </citation>
    <scope>NUCLEOTIDE SEQUENCE [LARGE SCALE GENOMIC DNA]</scope>
    <source>
        <strain evidence="2 3">S-613</strain>
    </source>
</reference>
<accession>A0A1L7CDX4</accession>
<organism evidence="2 3">
    <name type="scientific">Corynebacterium aquilae DSM 44791</name>
    <dbReference type="NCBI Taxonomy" id="1431546"/>
    <lineage>
        <taxon>Bacteria</taxon>
        <taxon>Bacillati</taxon>
        <taxon>Actinomycetota</taxon>
        <taxon>Actinomycetes</taxon>
        <taxon>Mycobacteriales</taxon>
        <taxon>Corynebacteriaceae</taxon>
        <taxon>Corynebacterium</taxon>
    </lineage>
</organism>
<name>A0A1L7CDX4_9CORY</name>
<dbReference type="KEGG" id="caqu:CAQU_01895"/>
<proteinExistence type="predicted"/>
<keyword evidence="1" id="KW-0812">Transmembrane</keyword>
<evidence type="ECO:0000313" key="3">
    <source>
        <dbReference type="Proteomes" id="UP000185478"/>
    </source>
</evidence>
<sequence length="71" mass="7727">MAIGIAEIAIMALTLFVLIGIPAIVIAWVLRRNKQIGNSYNEVVAKAEDTDEPARSAEVEAEALKNKFNNT</sequence>
<protein>
    <submittedName>
        <fullName evidence="2">Uncharacterized protein</fullName>
    </submittedName>
</protein>
<dbReference type="AlphaFoldDB" id="A0A1L7CDX4"/>
<evidence type="ECO:0000313" key="2">
    <source>
        <dbReference type="EMBL" id="APT84028.1"/>
    </source>
</evidence>
<dbReference type="Proteomes" id="UP000185478">
    <property type="component" value="Chromosome"/>
</dbReference>
<dbReference type="STRING" id="1431546.CAQU_01895"/>
<dbReference type="RefSeq" id="WP_075724724.1">
    <property type="nucleotide sequence ID" value="NZ_CP009245.1"/>
</dbReference>